<comment type="caution">
    <text evidence="2">The sequence shown here is derived from an EMBL/GenBank/DDBJ whole genome shotgun (WGS) entry which is preliminary data.</text>
</comment>
<dbReference type="Pfam" id="PF03004">
    <property type="entry name" value="Transposase_24"/>
    <property type="match status" value="1"/>
</dbReference>
<feature type="region of interest" description="Disordered" evidence="1">
    <location>
        <begin position="272"/>
        <end position="359"/>
    </location>
</feature>
<feature type="compositionally biased region" description="Polar residues" evidence="1">
    <location>
        <begin position="272"/>
        <end position="336"/>
    </location>
</feature>
<feature type="region of interest" description="Disordered" evidence="1">
    <location>
        <begin position="13"/>
        <end position="243"/>
    </location>
</feature>
<feature type="compositionally biased region" description="Polar residues" evidence="1">
    <location>
        <begin position="154"/>
        <end position="175"/>
    </location>
</feature>
<feature type="compositionally biased region" description="Low complexity" evidence="1">
    <location>
        <begin position="176"/>
        <end position="191"/>
    </location>
</feature>
<feature type="compositionally biased region" description="Polar residues" evidence="1">
    <location>
        <begin position="47"/>
        <end position="59"/>
    </location>
</feature>
<dbReference type="PANTHER" id="PTHR33144:SF52">
    <property type="match status" value="1"/>
</dbReference>
<dbReference type="InterPro" id="IPR004252">
    <property type="entry name" value="Probable_transposase_24"/>
</dbReference>
<evidence type="ECO:0000313" key="3">
    <source>
        <dbReference type="Proteomes" id="UP001153076"/>
    </source>
</evidence>
<feature type="compositionally biased region" description="Polar residues" evidence="1">
    <location>
        <begin position="109"/>
        <end position="129"/>
    </location>
</feature>
<sequence>MSYRSKRTLKVLATTSSEAAQPAMQPDLKPPTQPPSSFKVSKPLVQQPPTSLPSTQVPQPHQPITPLASEQTSKQPSILQSSIGVPQPPTQPGSGILQPPTQPLRPPTASTKVVTRASTEAFQRSAEQTSKQPSVPQPSSGVPRPSTQPLRPPTASTKVVTRASATAFQRSAEQTSKQPSVPQPSSGVPRPSTQPLRPPTALPPHTTGVSKQIAQQVGRPTSLNGGSDSQSSFQPQSTASVTAVRPVQMPTSQTAAARPLVRSSTITFGPFQPSSATIGSNPPCQPSSVIGTSQVGKGATQQEMHQKTGIPSQASRESPSNGNSEDLARTSPSQSIDKGKCHVGGKQKKTSMSKTTRSSRLSWKDNIQFDAKEEVLTVDDQGNEEVINGSILPRDVMNYKQGVRFCVAFNNYNQPIRKGGYNFVRFLGYIARLERFCPIGTINWHKLNKTYKADIVQLVRSKFIYPADKCFDKRVLKHVAKHFKQYKHGFKKDHFKPEQKTKEDMYELVPKGHSRDGWMRLVDYWCSKEHETLAEIGRDARASQTHCHTTGSLVTRKSELTLYVETHGREPTHLEFFKETHGKVGGGFVANTCTESFLNEASARVQERLLNSSPSKTQVEIENEVFDELMYEEENPKRPIGFGFNVDRNDVFGVNSILRKRGYIFPDNNMELKRVKEELASQKAMFLLMLKAVRDGKITDEFLDATKAALRMAGDQVQQESSGNDRSNESGHTGPSTSTSRVN</sequence>
<feature type="region of interest" description="Disordered" evidence="1">
    <location>
        <begin position="713"/>
        <end position="743"/>
    </location>
</feature>
<name>A0A9Q1GUV0_9CARY</name>
<evidence type="ECO:0000313" key="2">
    <source>
        <dbReference type="EMBL" id="KAJ8427045.1"/>
    </source>
</evidence>
<dbReference type="AlphaFoldDB" id="A0A9Q1GUV0"/>
<accession>A0A9Q1GUV0</accession>
<dbReference type="EMBL" id="JAKOGI010001198">
    <property type="protein sequence ID" value="KAJ8427045.1"/>
    <property type="molecule type" value="Genomic_DNA"/>
</dbReference>
<dbReference type="Proteomes" id="UP001153076">
    <property type="component" value="Unassembled WGS sequence"/>
</dbReference>
<feature type="compositionally biased region" description="Polar residues" evidence="1">
    <location>
        <begin position="207"/>
        <end position="241"/>
    </location>
</feature>
<keyword evidence="3" id="KW-1185">Reference proteome</keyword>
<feature type="compositionally biased region" description="Low complexity" evidence="1">
    <location>
        <begin position="130"/>
        <end position="145"/>
    </location>
</feature>
<dbReference type="OrthoDB" id="1739350at2759"/>
<feature type="compositionally biased region" description="Basic residues" evidence="1">
    <location>
        <begin position="341"/>
        <end position="351"/>
    </location>
</feature>
<feature type="compositionally biased region" description="Polar residues" evidence="1">
    <location>
        <begin position="716"/>
        <end position="743"/>
    </location>
</feature>
<evidence type="ECO:0008006" key="4">
    <source>
        <dbReference type="Google" id="ProtNLM"/>
    </source>
</evidence>
<reference evidence="2" key="1">
    <citation type="submission" date="2022-04" db="EMBL/GenBank/DDBJ databases">
        <title>Carnegiea gigantea Genome sequencing and assembly v2.</title>
        <authorList>
            <person name="Copetti D."/>
            <person name="Sanderson M.J."/>
            <person name="Burquez A."/>
            <person name="Wojciechowski M.F."/>
        </authorList>
    </citation>
    <scope>NUCLEOTIDE SEQUENCE</scope>
    <source>
        <strain evidence="2">SGP5-SGP5p</strain>
        <tissue evidence="2">Aerial part</tissue>
    </source>
</reference>
<evidence type="ECO:0000256" key="1">
    <source>
        <dbReference type="SAM" id="MobiDB-lite"/>
    </source>
</evidence>
<organism evidence="2 3">
    <name type="scientific">Carnegiea gigantea</name>
    <dbReference type="NCBI Taxonomy" id="171969"/>
    <lineage>
        <taxon>Eukaryota</taxon>
        <taxon>Viridiplantae</taxon>
        <taxon>Streptophyta</taxon>
        <taxon>Embryophyta</taxon>
        <taxon>Tracheophyta</taxon>
        <taxon>Spermatophyta</taxon>
        <taxon>Magnoliopsida</taxon>
        <taxon>eudicotyledons</taxon>
        <taxon>Gunneridae</taxon>
        <taxon>Pentapetalae</taxon>
        <taxon>Caryophyllales</taxon>
        <taxon>Cactineae</taxon>
        <taxon>Cactaceae</taxon>
        <taxon>Cactoideae</taxon>
        <taxon>Echinocereeae</taxon>
        <taxon>Carnegiea</taxon>
    </lineage>
</organism>
<dbReference type="PANTHER" id="PTHR33144">
    <property type="entry name" value="OS10G0409366 PROTEIN-RELATED"/>
    <property type="match status" value="1"/>
</dbReference>
<proteinExistence type="predicted"/>
<gene>
    <name evidence="2" type="ORF">Cgig2_032873</name>
</gene>
<feature type="compositionally biased region" description="Polar residues" evidence="1">
    <location>
        <begin position="68"/>
        <end position="84"/>
    </location>
</feature>
<protein>
    <recommendedName>
        <fullName evidence="4">Transposase</fullName>
    </recommendedName>
</protein>